<feature type="region of interest" description="Disordered" evidence="1">
    <location>
        <begin position="1"/>
        <end position="100"/>
    </location>
</feature>
<keyword evidence="2" id="KW-0812">Transmembrane</keyword>
<dbReference type="Proteomes" id="UP000677228">
    <property type="component" value="Unassembled WGS sequence"/>
</dbReference>
<dbReference type="EMBL" id="CAJNOQ010007877">
    <property type="protein sequence ID" value="CAF1181618.1"/>
    <property type="molecule type" value="Genomic_DNA"/>
</dbReference>
<accession>A0A814V2B2</accession>
<dbReference type="Proteomes" id="UP000663829">
    <property type="component" value="Unassembled WGS sequence"/>
</dbReference>
<evidence type="ECO:0000256" key="1">
    <source>
        <dbReference type="SAM" id="MobiDB-lite"/>
    </source>
</evidence>
<protein>
    <submittedName>
        <fullName evidence="4">Uncharacterized protein</fullName>
    </submittedName>
</protein>
<dbReference type="EMBL" id="CAJOBC010007877">
    <property type="protein sequence ID" value="CAF3945915.1"/>
    <property type="molecule type" value="Genomic_DNA"/>
</dbReference>
<dbReference type="Proteomes" id="UP000682733">
    <property type="component" value="Unassembled WGS sequence"/>
</dbReference>
<dbReference type="EMBL" id="CAJOBA010009409">
    <property type="protein sequence ID" value="CAF3850555.1"/>
    <property type="molecule type" value="Genomic_DNA"/>
</dbReference>
<evidence type="ECO:0000313" key="7">
    <source>
        <dbReference type="Proteomes" id="UP000663829"/>
    </source>
</evidence>
<dbReference type="Proteomes" id="UP000681722">
    <property type="component" value="Unassembled WGS sequence"/>
</dbReference>
<dbReference type="CDD" id="cd12087">
    <property type="entry name" value="TM_EGFR-like"/>
    <property type="match status" value="1"/>
</dbReference>
<keyword evidence="2" id="KW-1133">Transmembrane helix</keyword>
<feature type="compositionally biased region" description="Low complexity" evidence="1">
    <location>
        <begin position="1"/>
        <end position="34"/>
    </location>
</feature>
<dbReference type="EMBL" id="CAJNOK010009392">
    <property type="protein sequence ID" value="CAF1088814.1"/>
    <property type="molecule type" value="Genomic_DNA"/>
</dbReference>
<organism evidence="4 7">
    <name type="scientific">Didymodactylos carnosus</name>
    <dbReference type="NCBI Taxonomy" id="1234261"/>
    <lineage>
        <taxon>Eukaryota</taxon>
        <taxon>Metazoa</taxon>
        <taxon>Spiralia</taxon>
        <taxon>Gnathifera</taxon>
        <taxon>Rotifera</taxon>
        <taxon>Eurotatoria</taxon>
        <taxon>Bdelloidea</taxon>
        <taxon>Philodinida</taxon>
        <taxon>Philodinidae</taxon>
        <taxon>Didymodactylos</taxon>
    </lineage>
</organism>
<feature type="compositionally biased region" description="Low complexity" evidence="1">
    <location>
        <begin position="76"/>
        <end position="100"/>
    </location>
</feature>
<feature type="compositionally biased region" description="Polar residues" evidence="1">
    <location>
        <begin position="35"/>
        <end position="65"/>
    </location>
</feature>
<keyword evidence="7" id="KW-1185">Reference proteome</keyword>
<keyword evidence="2" id="KW-0472">Membrane</keyword>
<sequence>MDTTFSTPESFTESPFSMDTTFSTPESFTESPFSMDTTENTTSNDNGSASQPSSTEVSVTYSSISPGYDTEDSANISPVTTSSTSTVISSDTTSTSTLTPTITPSLRFDNLTQVILKFRIYTTEEINQTLLYDLRHALRPPNENQISLFHLSSSIVKELKEIIATIRFYNSDTQTAEKLYDNFVKQLQDSNSILKNGSITSRLNLDSIIEKKILYICSSQDSQATQETPCGSTTSPNRSIIVAAVVPSVIIFLLILCLVIFLFVRHKKRQQTPSFSRRKRV</sequence>
<evidence type="ECO:0000256" key="2">
    <source>
        <dbReference type="SAM" id="Phobius"/>
    </source>
</evidence>
<evidence type="ECO:0000313" key="6">
    <source>
        <dbReference type="EMBL" id="CAF3945915.1"/>
    </source>
</evidence>
<gene>
    <name evidence="4" type="ORF">GPM918_LOCUS22732</name>
    <name evidence="3" type="ORF">OVA965_LOCUS18712</name>
    <name evidence="6" type="ORF">SRO942_LOCUS22729</name>
    <name evidence="5" type="ORF">TMI583_LOCUS18724</name>
</gene>
<evidence type="ECO:0000313" key="3">
    <source>
        <dbReference type="EMBL" id="CAF1088814.1"/>
    </source>
</evidence>
<proteinExistence type="predicted"/>
<reference evidence="4" key="1">
    <citation type="submission" date="2021-02" db="EMBL/GenBank/DDBJ databases">
        <authorList>
            <person name="Nowell W R."/>
        </authorList>
    </citation>
    <scope>NUCLEOTIDE SEQUENCE</scope>
</reference>
<comment type="caution">
    <text evidence="4">The sequence shown here is derived from an EMBL/GenBank/DDBJ whole genome shotgun (WGS) entry which is preliminary data.</text>
</comment>
<name>A0A814V2B2_9BILA</name>
<evidence type="ECO:0000313" key="4">
    <source>
        <dbReference type="EMBL" id="CAF1181618.1"/>
    </source>
</evidence>
<dbReference type="AlphaFoldDB" id="A0A814V2B2"/>
<feature type="transmembrane region" description="Helical" evidence="2">
    <location>
        <begin position="240"/>
        <end position="264"/>
    </location>
</feature>
<evidence type="ECO:0000313" key="5">
    <source>
        <dbReference type="EMBL" id="CAF3850555.1"/>
    </source>
</evidence>